<evidence type="ECO:0000256" key="12">
    <source>
        <dbReference type="ARBA" id="ARBA00023136"/>
    </source>
</evidence>
<dbReference type="InterPro" id="IPR013112">
    <property type="entry name" value="FAD-bd_8"/>
</dbReference>
<feature type="region of interest" description="Disordered" evidence="13">
    <location>
        <begin position="683"/>
        <end position="716"/>
    </location>
</feature>
<evidence type="ECO:0000256" key="6">
    <source>
        <dbReference type="ARBA" id="ARBA00022723"/>
    </source>
</evidence>
<dbReference type="InterPro" id="IPR017927">
    <property type="entry name" value="FAD-bd_FR_type"/>
</dbReference>
<evidence type="ECO:0000256" key="10">
    <source>
        <dbReference type="ARBA" id="ARBA00022989"/>
    </source>
</evidence>
<reference evidence="17" key="2">
    <citation type="submission" date="2022-03" db="EMBL/GenBank/DDBJ databases">
        <title>Draft title - Genomic analysis of global carrot germplasm unveils the trajectory of domestication and the origin of high carotenoid orange carrot.</title>
        <authorList>
            <person name="Iorizzo M."/>
            <person name="Ellison S."/>
            <person name="Senalik D."/>
            <person name="Macko-Podgorni A."/>
            <person name="Grzebelus D."/>
            <person name="Bostan H."/>
            <person name="Rolling W."/>
            <person name="Curaba J."/>
            <person name="Simon P."/>
        </authorList>
    </citation>
    <scope>NUCLEOTIDE SEQUENCE</scope>
    <source>
        <tissue evidence="17">Leaf</tissue>
    </source>
</reference>
<evidence type="ECO:0000259" key="16">
    <source>
        <dbReference type="PROSITE" id="PS51384"/>
    </source>
</evidence>
<feature type="transmembrane region" description="Helical" evidence="14">
    <location>
        <begin position="379"/>
        <end position="397"/>
    </location>
</feature>
<dbReference type="Pfam" id="PF01794">
    <property type="entry name" value="Ferric_reduct"/>
    <property type="match status" value="1"/>
</dbReference>
<dbReference type="SFLD" id="SFLDG01169">
    <property type="entry name" value="NADPH_oxidase_subgroup_(NOX)"/>
    <property type="match status" value="1"/>
</dbReference>
<dbReference type="InterPro" id="IPR000778">
    <property type="entry name" value="Cyt_b245_heavy_chain"/>
</dbReference>
<dbReference type="SUPFAM" id="SSF63380">
    <property type="entry name" value="Riboflavin synthase domain-like"/>
    <property type="match status" value="1"/>
</dbReference>
<dbReference type="PRINTS" id="PR00466">
    <property type="entry name" value="GP91PHOX"/>
</dbReference>
<evidence type="ECO:0000256" key="3">
    <source>
        <dbReference type="ARBA" id="ARBA00022559"/>
    </source>
</evidence>
<keyword evidence="5 14" id="KW-0812">Transmembrane</keyword>
<evidence type="ECO:0000256" key="14">
    <source>
        <dbReference type="SAM" id="Phobius"/>
    </source>
</evidence>
<dbReference type="EMBL" id="CP093349">
    <property type="protein sequence ID" value="WOH09994.1"/>
    <property type="molecule type" value="Genomic_DNA"/>
</dbReference>
<dbReference type="GO" id="GO:0005509">
    <property type="term" value="F:calcium ion binding"/>
    <property type="evidence" value="ECO:0007669"/>
    <property type="project" value="InterPro"/>
</dbReference>
<dbReference type="InterPro" id="IPR013130">
    <property type="entry name" value="Fe3_Rdtase_TM_dom"/>
</dbReference>
<dbReference type="InterPro" id="IPR011992">
    <property type="entry name" value="EF-hand-dom_pair"/>
</dbReference>
<evidence type="ECO:0000256" key="13">
    <source>
        <dbReference type="SAM" id="MobiDB-lite"/>
    </source>
</evidence>
<feature type="domain" description="EF-hand" evidence="15">
    <location>
        <begin position="178"/>
        <end position="213"/>
    </location>
</feature>
<dbReference type="GO" id="GO:0005886">
    <property type="term" value="C:plasma membrane"/>
    <property type="evidence" value="ECO:0007669"/>
    <property type="project" value="TreeGrafter"/>
</dbReference>
<evidence type="ECO:0000256" key="5">
    <source>
        <dbReference type="ARBA" id="ARBA00022692"/>
    </source>
</evidence>
<keyword evidence="9" id="KW-0521">NADP</keyword>
<dbReference type="Gene3D" id="1.10.238.10">
    <property type="entry name" value="EF-hand"/>
    <property type="match status" value="1"/>
</dbReference>
<dbReference type="InterPro" id="IPR018247">
    <property type="entry name" value="EF_Hand_1_Ca_BS"/>
</dbReference>
<dbReference type="InterPro" id="IPR017938">
    <property type="entry name" value="Riboflavin_synthase-like_b-brl"/>
</dbReference>
<keyword evidence="18" id="KW-1185">Reference proteome</keyword>
<protein>
    <submittedName>
        <fullName evidence="17">Uncharacterized protein</fullName>
    </submittedName>
</protein>
<sequence>MEAEDGGSNNNVNVNSSDDRMEITLAARQNSVEVHSKATKDANVQHSKWTQLAKRSTFGSMKIRQVSEELQRLAALSKRPLEKYDRAKSGAVHASSGFNFVSKGSGGTNWMAVENNFKKLTENTNGLLPRARFWECIVVSRDFAEGLFDAIAKRKNIMGNSINKVQLKEFWDQISDQNFDSRLQTFFDMVDKDADGRISKDEVREIITLTASANKLSTIKNRADEYATLIMEELDTENLGYIMIEKMEMLLLRAENMEAEAPSKPSQEIKPTHYQVILRTYKDFQYFVAENWKKVWVLAVWLGIMAGLFAYKYVQYKNKAAYQVMGVCVCLAKGAAETLKFNMALILLPVCRNTITWLRNKTRLGDAVPFDNNIKFHQIITVGIAIGVGIHGLAHLTCDFPRLLHADEEKYELMEPFFGKDQPPNYWWFVKGVEGITGIVMVVLMAIAFTLASPWLRSRKVEPKNLKTASPSKNPDANSPIYLKELKRGLEQILNKLTGFNAFWYSHHLFVIVYALLIVHGVKLYLTHDWYKKTTWMYLAVPIILYACERFIRTYRSSIKAVNIKKNLLALQVFKPEGFKYKSGQYMFVNCAAVSPFEWHPFSITSAPDDDYLSVHIRSVGDWTGEMKEVFSQVLSIDGPYGAPAQDYKSYDLLLLIGSGIGATPMISIVKDIVNNIKAREEEENAIEDGTGKASGTDSNYFSPSTKKSPGQSSASGFKTRKAYFYWVTPTQGSFEWFKGVINEVTDADKNGVIEMHNHCTSVYEKGNAQSALIAMLQSIYYDKHGVDVVTGTRVKSHFARPNWKKVYKDIADKHKDSRVGVFYCGPLPLGEVLKDLAAEYSNATSTKFDFHKENF</sequence>
<dbReference type="PROSITE" id="PS51384">
    <property type="entry name" value="FAD_FR"/>
    <property type="match status" value="1"/>
</dbReference>
<evidence type="ECO:0000313" key="17">
    <source>
        <dbReference type="EMBL" id="WOH09994.1"/>
    </source>
</evidence>
<dbReference type="AlphaFoldDB" id="A0AAF1B7Z3"/>
<evidence type="ECO:0000256" key="1">
    <source>
        <dbReference type="ARBA" id="ARBA00004141"/>
    </source>
</evidence>
<feature type="transmembrane region" description="Helical" evidence="14">
    <location>
        <begin position="435"/>
        <end position="456"/>
    </location>
</feature>
<evidence type="ECO:0000256" key="7">
    <source>
        <dbReference type="ARBA" id="ARBA00022827"/>
    </source>
</evidence>
<feature type="transmembrane region" description="Helical" evidence="14">
    <location>
        <begin position="502"/>
        <end position="522"/>
    </location>
</feature>
<dbReference type="PROSITE" id="PS50222">
    <property type="entry name" value="EF_HAND_2"/>
    <property type="match status" value="1"/>
</dbReference>
<dbReference type="CDD" id="cd00051">
    <property type="entry name" value="EFh"/>
    <property type="match status" value="1"/>
</dbReference>
<evidence type="ECO:0000259" key="15">
    <source>
        <dbReference type="PROSITE" id="PS50222"/>
    </source>
</evidence>
<dbReference type="InterPro" id="IPR002048">
    <property type="entry name" value="EF_hand_dom"/>
</dbReference>
<organism evidence="17 18">
    <name type="scientific">Daucus carota subsp. sativus</name>
    <name type="common">Carrot</name>
    <dbReference type="NCBI Taxonomy" id="79200"/>
    <lineage>
        <taxon>Eukaryota</taxon>
        <taxon>Viridiplantae</taxon>
        <taxon>Streptophyta</taxon>
        <taxon>Embryophyta</taxon>
        <taxon>Tracheophyta</taxon>
        <taxon>Spermatophyta</taxon>
        <taxon>Magnoliopsida</taxon>
        <taxon>eudicotyledons</taxon>
        <taxon>Gunneridae</taxon>
        <taxon>Pentapetalae</taxon>
        <taxon>asterids</taxon>
        <taxon>campanulids</taxon>
        <taxon>Apiales</taxon>
        <taxon>Apiaceae</taxon>
        <taxon>Apioideae</taxon>
        <taxon>Scandiceae</taxon>
        <taxon>Daucinae</taxon>
        <taxon>Daucus</taxon>
        <taxon>Daucus sect. Daucus</taxon>
    </lineage>
</organism>
<dbReference type="Gene3D" id="2.40.30.10">
    <property type="entry name" value="Translation factors"/>
    <property type="match status" value="1"/>
</dbReference>
<dbReference type="Gene3D" id="3.40.50.80">
    <property type="entry name" value="Nucleotide-binding domain of ferredoxin-NADP reductase (FNR) module"/>
    <property type="match status" value="1"/>
</dbReference>
<evidence type="ECO:0000313" key="18">
    <source>
        <dbReference type="Proteomes" id="UP000077755"/>
    </source>
</evidence>
<reference evidence="17" key="1">
    <citation type="journal article" date="2016" name="Nat. Genet.">
        <title>A high-quality carrot genome assembly provides new insights into carotenoid accumulation and asterid genome evolution.</title>
        <authorList>
            <person name="Iorizzo M."/>
            <person name="Ellison S."/>
            <person name="Senalik D."/>
            <person name="Zeng P."/>
            <person name="Satapoomin P."/>
            <person name="Huang J."/>
            <person name="Bowman M."/>
            <person name="Iovene M."/>
            <person name="Sanseverino W."/>
            <person name="Cavagnaro P."/>
            <person name="Yildiz M."/>
            <person name="Macko-Podgorni A."/>
            <person name="Moranska E."/>
            <person name="Grzebelus E."/>
            <person name="Grzebelus D."/>
            <person name="Ashrafi H."/>
            <person name="Zheng Z."/>
            <person name="Cheng S."/>
            <person name="Spooner D."/>
            <person name="Van Deynze A."/>
            <person name="Simon P."/>
        </authorList>
    </citation>
    <scope>NUCLEOTIDE SEQUENCE</scope>
    <source>
        <tissue evidence="17">Leaf</tissue>
    </source>
</reference>
<dbReference type="InterPro" id="IPR013623">
    <property type="entry name" value="NADPH_Ox"/>
</dbReference>
<dbReference type="Pfam" id="PF08414">
    <property type="entry name" value="NADPH_Ox"/>
    <property type="match status" value="1"/>
</dbReference>
<feature type="transmembrane region" description="Helical" evidence="14">
    <location>
        <begin position="534"/>
        <end position="552"/>
    </location>
</feature>
<accession>A0AAF1B7Z3</accession>
<dbReference type="PANTHER" id="PTHR11972:SF197">
    <property type="entry name" value="RESPIRATORY BURST OXIDASE HOMOLOG PROTEIN D"/>
    <property type="match status" value="1"/>
</dbReference>
<keyword evidence="10 14" id="KW-1133">Transmembrane helix</keyword>
<keyword evidence="7" id="KW-0274">FAD</keyword>
<dbReference type="SUPFAM" id="SSF47473">
    <property type="entry name" value="EF-hand"/>
    <property type="match status" value="1"/>
</dbReference>
<keyword evidence="6" id="KW-0479">Metal-binding</keyword>
<comment type="similarity">
    <text evidence="2">Belongs to the RBOH (TC 5.B.1.3) family.</text>
</comment>
<dbReference type="GO" id="GO:0004601">
    <property type="term" value="F:peroxidase activity"/>
    <property type="evidence" value="ECO:0007669"/>
    <property type="project" value="UniProtKB-KW"/>
</dbReference>
<proteinExistence type="inferred from homology"/>
<dbReference type="GO" id="GO:0016175">
    <property type="term" value="F:superoxide-generating NAD(P)H oxidase activity"/>
    <property type="evidence" value="ECO:0007669"/>
    <property type="project" value="UniProtKB-ARBA"/>
</dbReference>
<dbReference type="SUPFAM" id="SSF52343">
    <property type="entry name" value="Ferredoxin reductase-like, C-terminal NADP-linked domain"/>
    <property type="match status" value="1"/>
</dbReference>
<dbReference type="GO" id="GO:0009653">
    <property type="term" value="P:anatomical structure morphogenesis"/>
    <property type="evidence" value="ECO:0007669"/>
    <property type="project" value="UniProtKB-ARBA"/>
</dbReference>
<dbReference type="GO" id="GO:0042742">
    <property type="term" value="P:defense response to bacterium"/>
    <property type="evidence" value="ECO:0007669"/>
    <property type="project" value="UniProtKB-ARBA"/>
</dbReference>
<keyword evidence="4" id="KW-0285">Flavoprotein</keyword>
<dbReference type="GO" id="GO:0016174">
    <property type="term" value="F:NAD(P)H oxidase H2O2-forming activity"/>
    <property type="evidence" value="ECO:0007669"/>
    <property type="project" value="TreeGrafter"/>
</dbReference>
<dbReference type="InterPro" id="IPR013121">
    <property type="entry name" value="Fe_red_NAD-bd_6"/>
</dbReference>
<feature type="transmembrane region" description="Helical" evidence="14">
    <location>
        <begin position="295"/>
        <end position="314"/>
    </location>
</feature>
<dbReference type="SMART" id="SM00054">
    <property type="entry name" value="EFh"/>
    <property type="match status" value="1"/>
</dbReference>
<dbReference type="CDD" id="cd06186">
    <property type="entry name" value="NOX_Duox_like_FAD_NADP"/>
    <property type="match status" value="1"/>
</dbReference>
<feature type="domain" description="FAD-binding FR-type" evidence="16">
    <location>
        <begin position="549"/>
        <end position="647"/>
    </location>
</feature>
<dbReference type="InterPro" id="IPR039261">
    <property type="entry name" value="FNR_nucleotide-bd"/>
</dbReference>
<dbReference type="InterPro" id="IPR050369">
    <property type="entry name" value="RBOH/FRE"/>
</dbReference>
<evidence type="ECO:0000256" key="4">
    <source>
        <dbReference type="ARBA" id="ARBA00022630"/>
    </source>
</evidence>
<name>A0AAF1B7Z3_DAUCS</name>
<comment type="subcellular location">
    <subcellularLocation>
        <location evidence="1">Membrane</location>
        <topology evidence="1">Multi-pass membrane protein</topology>
    </subcellularLocation>
</comment>
<evidence type="ECO:0000256" key="2">
    <source>
        <dbReference type="ARBA" id="ARBA00007975"/>
    </source>
</evidence>
<dbReference type="Pfam" id="PF08022">
    <property type="entry name" value="FAD_binding_8"/>
    <property type="match status" value="1"/>
</dbReference>
<keyword evidence="8" id="KW-0106">Calcium</keyword>
<keyword evidence="11" id="KW-0560">Oxidoreductase</keyword>
<dbReference type="PROSITE" id="PS00018">
    <property type="entry name" value="EF_HAND_1"/>
    <property type="match status" value="1"/>
</dbReference>
<feature type="compositionally biased region" description="Polar residues" evidence="13">
    <location>
        <begin position="694"/>
        <end position="716"/>
    </location>
</feature>
<dbReference type="Proteomes" id="UP000077755">
    <property type="component" value="Chromosome 7"/>
</dbReference>
<keyword evidence="12 14" id="KW-0472">Membrane</keyword>
<dbReference type="PANTHER" id="PTHR11972">
    <property type="entry name" value="NADPH OXIDASE"/>
    <property type="match status" value="1"/>
</dbReference>
<gene>
    <name evidence="17" type="ORF">DCAR_0729455</name>
</gene>
<dbReference type="Pfam" id="PF08030">
    <property type="entry name" value="NAD_binding_6"/>
    <property type="match status" value="1"/>
</dbReference>
<evidence type="ECO:0000256" key="8">
    <source>
        <dbReference type="ARBA" id="ARBA00022837"/>
    </source>
</evidence>
<evidence type="ECO:0000256" key="9">
    <source>
        <dbReference type="ARBA" id="ARBA00022857"/>
    </source>
</evidence>
<keyword evidence="3" id="KW-0575">Peroxidase</keyword>
<evidence type="ECO:0000256" key="11">
    <source>
        <dbReference type="ARBA" id="ARBA00023002"/>
    </source>
</evidence>
<dbReference type="FunFam" id="2.40.30.10:FF:000059">
    <property type="entry name" value="dual oxidase isoform X1"/>
    <property type="match status" value="1"/>
</dbReference>